<dbReference type="eggNOG" id="ENOG502SY3Z">
    <property type="taxonomic scope" value="Eukaryota"/>
</dbReference>
<evidence type="ECO:0000313" key="2">
    <source>
        <dbReference type="EMBL" id="EON69050.1"/>
    </source>
</evidence>
<keyword evidence="3" id="KW-1185">Reference proteome</keyword>
<gene>
    <name evidence="2" type="ORF">W97_08363</name>
</gene>
<dbReference type="HOGENOM" id="CLU_101047_0_0_1"/>
<organism evidence="2 3">
    <name type="scientific">Coniosporium apollinis (strain CBS 100218)</name>
    <name type="common">Rock-inhabiting black yeast</name>
    <dbReference type="NCBI Taxonomy" id="1168221"/>
    <lineage>
        <taxon>Eukaryota</taxon>
        <taxon>Fungi</taxon>
        <taxon>Dikarya</taxon>
        <taxon>Ascomycota</taxon>
        <taxon>Pezizomycotina</taxon>
        <taxon>Dothideomycetes</taxon>
        <taxon>Dothideomycetes incertae sedis</taxon>
        <taxon>Coniosporium</taxon>
    </lineage>
</organism>
<reference evidence="3" key="1">
    <citation type="submission" date="2012-06" db="EMBL/GenBank/DDBJ databases">
        <title>The genome sequence of Coniosporium apollinis CBS 100218.</title>
        <authorList>
            <consortium name="The Broad Institute Genome Sequencing Platform"/>
            <person name="Cuomo C."/>
            <person name="Gorbushina A."/>
            <person name="Noack S."/>
            <person name="Walker B."/>
            <person name="Young S.K."/>
            <person name="Zeng Q."/>
            <person name="Gargeya S."/>
            <person name="Fitzgerald M."/>
            <person name="Haas B."/>
            <person name="Abouelleil A."/>
            <person name="Alvarado L."/>
            <person name="Arachchi H.M."/>
            <person name="Berlin A.M."/>
            <person name="Chapman S.B."/>
            <person name="Goldberg J."/>
            <person name="Griggs A."/>
            <person name="Gujja S."/>
            <person name="Hansen M."/>
            <person name="Howarth C."/>
            <person name="Imamovic A."/>
            <person name="Larimer J."/>
            <person name="McCowan C."/>
            <person name="Montmayeur A."/>
            <person name="Murphy C."/>
            <person name="Neiman D."/>
            <person name="Pearson M."/>
            <person name="Priest M."/>
            <person name="Roberts A."/>
            <person name="Saif S."/>
            <person name="Shea T."/>
            <person name="Sisk P."/>
            <person name="Sykes S."/>
            <person name="Wortman J."/>
            <person name="Nusbaum C."/>
            <person name="Birren B."/>
        </authorList>
    </citation>
    <scope>NUCLEOTIDE SEQUENCE [LARGE SCALE GENOMIC DNA]</scope>
    <source>
        <strain evidence="3">CBS 100218</strain>
    </source>
</reference>
<sequence>MALPKLAPSKSKKEFLRHLGLSEDNEAVRRVYNMMKDEAVAGLQRISQTPHNLTVAGSVPQPPYSSNQITETAMHQEVLRIYSLASPMTRPIYDLGRFRDGPNEDNWVIRWCLWHVFRYRDNRNRRPRSSPSESPPADPQSRDGSEASGRAGEYWDPVRNA</sequence>
<proteinExistence type="predicted"/>
<dbReference type="EMBL" id="JH767605">
    <property type="protein sequence ID" value="EON69050.1"/>
    <property type="molecule type" value="Genomic_DNA"/>
</dbReference>
<name>R7Z4F0_CONA1</name>
<protein>
    <submittedName>
        <fullName evidence="2">Uncharacterized protein</fullName>
    </submittedName>
</protein>
<evidence type="ECO:0000256" key="1">
    <source>
        <dbReference type="SAM" id="MobiDB-lite"/>
    </source>
</evidence>
<feature type="region of interest" description="Disordered" evidence="1">
    <location>
        <begin position="123"/>
        <end position="161"/>
    </location>
</feature>
<dbReference type="RefSeq" id="XP_007784367.1">
    <property type="nucleotide sequence ID" value="XM_007786177.1"/>
</dbReference>
<dbReference type="OrthoDB" id="4502478at2759"/>
<evidence type="ECO:0000313" key="3">
    <source>
        <dbReference type="Proteomes" id="UP000016924"/>
    </source>
</evidence>
<accession>R7Z4F0</accession>
<dbReference type="AlphaFoldDB" id="R7Z4F0"/>
<dbReference type="OMA" id="KEEFMHA"/>
<dbReference type="Proteomes" id="UP000016924">
    <property type="component" value="Unassembled WGS sequence"/>
</dbReference>
<dbReference type="GeneID" id="19905674"/>